<dbReference type="Pfam" id="PF04082">
    <property type="entry name" value="Fungal_trans"/>
    <property type="match status" value="1"/>
</dbReference>
<evidence type="ECO:0000256" key="4">
    <source>
        <dbReference type="SAM" id="MobiDB-lite"/>
    </source>
</evidence>
<accession>A0A0G2FUC5</accession>
<dbReference type="AlphaFoldDB" id="A0A0G2FUC5"/>
<dbReference type="Proteomes" id="UP000053317">
    <property type="component" value="Unassembled WGS sequence"/>
</dbReference>
<evidence type="ECO:0000256" key="3">
    <source>
        <dbReference type="ARBA" id="ARBA00023242"/>
    </source>
</evidence>
<organism evidence="6 7">
    <name type="scientific">Phaeomoniella chlamydospora</name>
    <name type="common">Phaeoacremonium chlamydosporum</name>
    <dbReference type="NCBI Taxonomy" id="158046"/>
    <lineage>
        <taxon>Eukaryota</taxon>
        <taxon>Fungi</taxon>
        <taxon>Dikarya</taxon>
        <taxon>Ascomycota</taxon>
        <taxon>Pezizomycotina</taxon>
        <taxon>Eurotiomycetes</taxon>
        <taxon>Chaetothyriomycetidae</taxon>
        <taxon>Phaeomoniellales</taxon>
        <taxon>Phaeomoniellaceae</taxon>
        <taxon>Phaeomoniella</taxon>
    </lineage>
</organism>
<dbReference type="GO" id="GO:0008270">
    <property type="term" value="F:zinc ion binding"/>
    <property type="evidence" value="ECO:0007669"/>
    <property type="project" value="InterPro"/>
</dbReference>
<name>A0A0G2FUC5_PHACM</name>
<reference evidence="6 7" key="2">
    <citation type="submission" date="2015-05" db="EMBL/GenBank/DDBJ databases">
        <authorList>
            <person name="Morales-Cruz A."/>
            <person name="Amrine K.C."/>
            <person name="Cantu D."/>
        </authorList>
    </citation>
    <scope>NUCLEOTIDE SEQUENCE [LARGE SCALE GENOMIC DNA]</scope>
    <source>
        <strain evidence="6">UCRPC4</strain>
    </source>
</reference>
<proteinExistence type="predicted"/>
<dbReference type="GO" id="GO:0003677">
    <property type="term" value="F:DNA binding"/>
    <property type="evidence" value="ECO:0007669"/>
    <property type="project" value="InterPro"/>
</dbReference>
<dbReference type="GO" id="GO:0006351">
    <property type="term" value="P:DNA-templated transcription"/>
    <property type="evidence" value="ECO:0007669"/>
    <property type="project" value="InterPro"/>
</dbReference>
<comment type="caution">
    <text evidence="6">The sequence shown here is derived from an EMBL/GenBank/DDBJ whole genome shotgun (WGS) entry which is preliminary data.</text>
</comment>
<evidence type="ECO:0000259" key="5">
    <source>
        <dbReference type="SMART" id="SM00906"/>
    </source>
</evidence>
<evidence type="ECO:0000256" key="2">
    <source>
        <dbReference type="ARBA" id="ARBA00023163"/>
    </source>
</evidence>
<evidence type="ECO:0000313" key="6">
    <source>
        <dbReference type="EMBL" id="KKY15483.1"/>
    </source>
</evidence>
<keyword evidence="7" id="KW-1185">Reference proteome</keyword>
<reference evidence="6 7" key="1">
    <citation type="submission" date="2015-05" db="EMBL/GenBank/DDBJ databases">
        <title>Distinctive expansion of gene families associated with plant cell wall degradation and secondary metabolism in the genomes of grapevine trunk pathogens.</title>
        <authorList>
            <person name="Lawrence D.P."/>
            <person name="Travadon R."/>
            <person name="Rolshausen P.E."/>
            <person name="Baumgartner K."/>
        </authorList>
    </citation>
    <scope>NUCLEOTIDE SEQUENCE [LARGE SCALE GENOMIC DNA]</scope>
    <source>
        <strain evidence="6">UCRPC4</strain>
    </source>
</reference>
<dbReference type="InterPro" id="IPR007219">
    <property type="entry name" value="XnlR_reg_dom"/>
</dbReference>
<gene>
    <name evidence="6" type="ORF">UCRPC4_g06350</name>
</gene>
<dbReference type="EMBL" id="LCWF01000186">
    <property type="protein sequence ID" value="KKY15483.1"/>
    <property type="molecule type" value="Genomic_DNA"/>
</dbReference>
<keyword evidence="1" id="KW-0805">Transcription regulation</keyword>
<feature type="domain" description="Xylanolytic transcriptional activator regulatory" evidence="5">
    <location>
        <begin position="10"/>
        <end position="83"/>
    </location>
</feature>
<keyword evidence="2" id="KW-0804">Transcription</keyword>
<protein>
    <submittedName>
        <fullName evidence="6">Putative c6 transcription factor</fullName>
    </submittedName>
</protein>
<dbReference type="CDD" id="cd12148">
    <property type="entry name" value="fungal_TF_MHR"/>
    <property type="match status" value="1"/>
</dbReference>
<dbReference type="InterPro" id="IPR051127">
    <property type="entry name" value="Fungal_SecMet_Regulators"/>
</dbReference>
<evidence type="ECO:0000256" key="1">
    <source>
        <dbReference type="ARBA" id="ARBA00023015"/>
    </source>
</evidence>
<dbReference type="OrthoDB" id="3266505at2759"/>
<dbReference type="PANTHER" id="PTHR47424">
    <property type="entry name" value="REGULATORY PROTEIN GAL4"/>
    <property type="match status" value="1"/>
</dbReference>
<keyword evidence="3" id="KW-0539">Nucleus</keyword>
<evidence type="ECO:0000313" key="7">
    <source>
        <dbReference type="Proteomes" id="UP000053317"/>
    </source>
</evidence>
<feature type="region of interest" description="Disordered" evidence="4">
    <location>
        <begin position="278"/>
        <end position="297"/>
    </location>
</feature>
<feature type="compositionally biased region" description="Polar residues" evidence="4">
    <location>
        <begin position="284"/>
        <end position="297"/>
    </location>
</feature>
<sequence>MQNLNRRDAAFLYIGVALRMAISLGLHQEVTDPEIDVVEREHRRRVWWSVYNADISVNMPSQLPGVESDKYVATVLSCYTHLSKILGKIMEGVYRKAHNSGPNLMLAVQNIMSELSTWFRKLPQQIQSDYNNLEGPIPRESVSIFLHYHQCINMVARPLMFHIIRKRLRDHHDTTQDWRLGLAPEAVQVIEKCITSARGTIQMMTEAFKQNLVAVYGFMDQEHAFSAALVLVMTNLAFPPSEDNVTASDAALALLRSIADRGNTHVDKRLSMLQELKVGPADNRASTSNDTHHPTTTNMTSIIYSQTTAPLGGPAEPTAILMQPSTSFGEDMSFGVDDPSFGLTGPDELRMWEEASGNLGATMDFDWIEEALRESAHE</sequence>
<dbReference type="SMART" id="SM00906">
    <property type="entry name" value="Fungal_trans"/>
    <property type="match status" value="1"/>
</dbReference>
<dbReference type="PANTHER" id="PTHR47424:SF6">
    <property type="entry name" value="PROLINE UTILIZATION TRANS-ACTIVATOR"/>
    <property type="match status" value="1"/>
</dbReference>